<comment type="caution">
    <text evidence="4">The sequence shown here is derived from an EMBL/GenBank/DDBJ whole genome shotgun (WGS) entry which is preliminary data.</text>
</comment>
<evidence type="ECO:0000256" key="2">
    <source>
        <dbReference type="SAM" id="Phobius"/>
    </source>
</evidence>
<proteinExistence type="inferred from homology"/>
<dbReference type="Gene3D" id="3.40.630.190">
    <property type="entry name" value="LCP protein"/>
    <property type="match status" value="1"/>
</dbReference>
<dbReference type="AlphaFoldDB" id="A0A7W7FWK5"/>
<comment type="similarity">
    <text evidence="1">Belongs to the LytR/CpsA/Psr (LCP) family.</text>
</comment>
<dbReference type="Pfam" id="PF03816">
    <property type="entry name" value="LytR_cpsA_psr"/>
    <property type="match status" value="1"/>
</dbReference>
<evidence type="ECO:0000313" key="5">
    <source>
        <dbReference type="Proteomes" id="UP000533598"/>
    </source>
</evidence>
<evidence type="ECO:0000313" key="4">
    <source>
        <dbReference type="EMBL" id="MBB4681591.1"/>
    </source>
</evidence>
<keyword evidence="5" id="KW-1185">Reference proteome</keyword>
<keyword evidence="2" id="KW-1133">Transmembrane helix</keyword>
<dbReference type="NCBIfam" id="TIGR00350">
    <property type="entry name" value="lytR_cpsA_psr"/>
    <property type="match status" value="1"/>
</dbReference>
<evidence type="ECO:0000259" key="3">
    <source>
        <dbReference type="Pfam" id="PF03816"/>
    </source>
</evidence>
<keyword evidence="2" id="KW-0812">Transmembrane</keyword>
<dbReference type="EMBL" id="JACHMH010000001">
    <property type="protein sequence ID" value="MBB4681591.1"/>
    <property type="molecule type" value="Genomic_DNA"/>
</dbReference>
<evidence type="ECO:0000256" key="1">
    <source>
        <dbReference type="ARBA" id="ARBA00006068"/>
    </source>
</evidence>
<feature type="transmembrane region" description="Helical" evidence="2">
    <location>
        <begin position="25"/>
        <end position="44"/>
    </location>
</feature>
<accession>A0A7W7FWK5</accession>
<dbReference type="InterPro" id="IPR004474">
    <property type="entry name" value="LytR_CpsA_psr"/>
</dbReference>
<dbReference type="Proteomes" id="UP000533598">
    <property type="component" value="Unassembled WGS sequence"/>
</dbReference>
<name>A0A7W7FWK5_9PSEU</name>
<feature type="domain" description="Cell envelope-related transcriptional attenuator" evidence="3">
    <location>
        <begin position="97"/>
        <end position="239"/>
    </location>
</feature>
<dbReference type="RefSeq" id="WP_185008277.1">
    <property type="nucleotide sequence ID" value="NZ_BAAAUI010000014.1"/>
</dbReference>
<keyword evidence="2" id="KW-0472">Membrane</keyword>
<dbReference type="PANTHER" id="PTHR33392">
    <property type="entry name" value="POLYISOPRENYL-TEICHOIC ACID--PEPTIDOGLYCAN TEICHOIC ACID TRANSFERASE TAGU"/>
    <property type="match status" value="1"/>
</dbReference>
<gene>
    <name evidence="4" type="ORF">HNR67_007709</name>
</gene>
<dbReference type="InterPro" id="IPR050922">
    <property type="entry name" value="LytR/CpsA/Psr_CW_biosynth"/>
</dbReference>
<protein>
    <submittedName>
        <fullName evidence="4">LCP family protein required for cell wall assembly</fullName>
    </submittedName>
</protein>
<reference evidence="4 5" key="1">
    <citation type="submission" date="2020-08" db="EMBL/GenBank/DDBJ databases">
        <title>Sequencing the genomes of 1000 actinobacteria strains.</title>
        <authorList>
            <person name="Klenk H.-P."/>
        </authorList>
    </citation>
    <scope>NUCLEOTIDE SEQUENCE [LARGE SCALE GENOMIC DNA]</scope>
    <source>
        <strain evidence="4 5">DSM 44230</strain>
    </source>
</reference>
<sequence>MSGHYYREATPVQAKPRRKRRWGRIVLIVLLVLLIGLVAFWFYLDSKLNRINALKDYPGRPADTPGTNWLVVGSDSREGLSEEDREELATGGAAGKRTDTMMLLHIPDGSGPSTLVSLPRDSFVDIPGKKKQKLNAAFALGGAELLVRTVETNTGIHIDHYAEIGFGGFVHIVDAVGGVDMCIDKPMKDPKAGLDLQAGCQELDGAQALGYVRTRATPRADLDRIARQRQFLSALVDKATGFTTIINPFRAIPLANNTVETLTVNEGDHLHNLTGLAWAMRGAADGGLVTTTVPLGASRSVAGVGSVVQWDPARSKRFFDALKNDTPLPQDLITSG</sequence>
<dbReference type="PANTHER" id="PTHR33392:SF6">
    <property type="entry name" value="POLYISOPRENYL-TEICHOIC ACID--PEPTIDOGLYCAN TEICHOIC ACID TRANSFERASE TAGU"/>
    <property type="match status" value="1"/>
</dbReference>
<organism evidence="4 5">
    <name type="scientific">Crossiella cryophila</name>
    <dbReference type="NCBI Taxonomy" id="43355"/>
    <lineage>
        <taxon>Bacteria</taxon>
        <taxon>Bacillati</taxon>
        <taxon>Actinomycetota</taxon>
        <taxon>Actinomycetes</taxon>
        <taxon>Pseudonocardiales</taxon>
        <taxon>Pseudonocardiaceae</taxon>
        <taxon>Crossiella</taxon>
    </lineage>
</organism>